<comment type="caution">
    <text evidence="3">The sequence shown here is derived from an EMBL/GenBank/DDBJ whole genome shotgun (WGS) entry which is preliminary data.</text>
</comment>
<evidence type="ECO:0000256" key="1">
    <source>
        <dbReference type="SAM" id="Coils"/>
    </source>
</evidence>
<organism evidence="3 4">
    <name type="scientific">Pyrus ussuriensis x Pyrus communis</name>
    <dbReference type="NCBI Taxonomy" id="2448454"/>
    <lineage>
        <taxon>Eukaryota</taxon>
        <taxon>Viridiplantae</taxon>
        <taxon>Streptophyta</taxon>
        <taxon>Embryophyta</taxon>
        <taxon>Tracheophyta</taxon>
        <taxon>Spermatophyta</taxon>
        <taxon>Magnoliopsida</taxon>
        <taxon>eudicotyledons</taxon>
        <taxon>Gunneridae</taxon>
        <taxon>Pentapetalae</taxon>
        <taxon>rosids</taxon>
        <taxon>fabids</taxon>
        <taxon>Rosales</taxon>
        <taxon>Rosaceae</taxon>
        <taxon>Amygdaloideae</taxon>
        <taxon>Maleae</taxon>
        <taxon>Pyrus</taxon>
    </lineage>
</organism>
<feature type="coiled-coil region" evidence="1">
    <location>
        <begin position="427"/>
        <end position="503"/>
    </location>
</feature>
<dbReference type="Proteomes" id="UP000327157">
    <property type="component" value="Chromosome 1"/>
</dbReference>
<keyword evidence="4" id="KW-1185">Reference proteome</keyword>
<dbReference type="AlphaFoldDB" id="A0A5N5F8N0"/>
<accession>A0A5N5F8N0</accession>
<evidence type="ECO:0000313" key="3">
    <source>
        <dbReference type="EMBL" id="KAB2597450.1"/>
    </source>
</evidence>
<protein>
    <submittedName>
        <fullName evidence="3">TMV resistance protein N-like</fullName>
    </submittedName>
</protein>
<feature type="compositionally biased region" description="Low complexity" evidence="2">
    <location>
        <begin position="300"/>
        <end position="312"/>
    </location>
</feature>
<dbReference type="EMBL" id="SMOL01000768">
    <property type="protein sequence ID" value="KAB2597450.1"/>
    <property type="molecule type" value="Genomic_DNA"/>
</dbReference>
<keyword evidence="1" id="KW-0175">Coiled coil</keyword>
<dbReference type="Gene3D" id="1.10.287.1490">
    <property type="match status" value="1"/>
</dbReference>
<reference evidence="3 4" key="3">
    <citation type="submission" date="2019-11" db="EMBL/GenBank/DDBJ databases">
        <title>A de novo genome assembly of a pear dwarfing rootstock.</title>
        <authorList>
            <person name="Wang F."/>
            <person name="Wang J."/>
            <person name="Li S."/>
            <person name="Zhang Y."/>
            <person name="Fang M."/>
            <person name="Ma L."/>
            <person name="Zhao Y."/>
            <person name="Jiang S."/>
        </authorList>
    </citation>
    <scope>NUCLEOTIDE SEQUENCE [LARGE SCALE GENOMIC DNA]</scope>
    <source>
        <strain evidence="3">S2</strain>
        <tissue evidence="3">Leaf</tissue>
    </source>
</reference>
<evidence type="ECO:0000256" key="2">
    <source>
        <dbReference type="SAM" id="MobiDB-lite"/>
    </source>
</evidence>
<gene>
    <name evidence="3" type="ORF">D8674_000370</name>
</gene>
<evidence type="ECO:0000313" key="4">
    <source>
        <dbReference type="Proteomes" id="UP000327157"/>
    </source>
</evidence>
<dbReference type="OrthoDB" id="1166685at2759"/>
<reference evidence="3 4" key="1">
    <citation type="submission" date="2019-09" db="EMBL/GenBank/DDBJ databases">
        <authorList>
            <person name="Ou C."/>
        </authorList>
    </citation>
    <scope>NUCLEOTIDE SEQUENCE [LARGE SCALE GENOMIC DNA]</scope>
    <source>
        <strain evidence="3">S2</strain>
        <tissue evidence="3">Leaf</tissue>
    </source>
</reference>
<feature type="region of interest" description="Disordered" evidence="2">
    <location>
        <begin position="282"/>
        <end position="336"/>
    </location>
</feature>
<reference evidence="4" key="2">
    <citation type="submission" date="2019-10" db="EMBL/GenBank/DDBJ databases">
        <title>A de novo genome assembly of a pear dwarfing rootstock.</title>
        <authorList>
            <person name="Wang F."/>
            <person name="Wang J."/>
            <person name="Li S."/>
            <person name="Zhang Y."/>
            <person name="Fang M."/>
            <person name="Ma L."/>
            <person name="Zhao Y."/>
            <person name="Jiang S."/>
        </authorList>
    </citation>
    <scope>NUCLEOTIDE SEQUENCE [LARGE SCALE GENOMIC DNA]</scope>
</reference>
<proteinExistence type="predicted"/>
<sequence>MTTGPFLLAHLYHLLYEITKGEPFETNLNGPTCMIQLWLQWYFLKLWAPNLEFPKGVAPARILAEGSPTNHSTFACLYFFRVYKTRANMEWGASVLKSSRQPVEMDVSQDEEVRDAFMLQETAVVEAERQGARLSISGLWATLTKKRTIAQASNSLKSSAFVREASVGPQVTKKPTIVSREDPLGVEMYQKAKDLQDSTLADLEPSPTQKSYQLAASIFEEPIVPEIPMVSEVTRPWVFPYLATIIDELPPPAEGQVQGLGEVSGISPLPLVGKTELHRPPLASEVTGTPIPRPKKKIKTTTSPSIITAPTSRAPPSVETSSLDAPSEGAGTRPSFPTSISSSASLLELFKVFGQLKTKLRSSRHPFASSGLQDQRRVFQEWSMRDFSSSFSLKALHDVEKAIIDLFKANHLSKAQYEYFLFYFKNLKALSDQYQRAERQANRLMDKGSAIKERIKVVTSEIQRLEEQLTMLRAKQRAILSKLHQQIEEIKKENSELEYVESQLVNSSTVLVELTRIFTIIQTYRSRIVTLGEDVNQLG</sequence>
<name>A0A5N5F8N0_9ROSA</name>